<organism evidence="3 4">
    <name type="scientific">Cyclospora cayetanensis</name>
    <dbReference type="NCBI Taxonomy" id="88456"/>
    <lineage>
        <taxon>Eukaryota</taxon>
        <taxon>Sar</taxon>
        <taxon>Alveolata</taxon>
        <taxon>Apicomplexa</taxon>
        <taxon>Conoidasida</taxon>
        <taxon>Coccidia</taxon>
        <taxon>Eucoccidiorida</taxon>
        <taxon>Eimeriorina</taxon>
        <taxon>Eimeriidae</taxon>
        <taxon>Cyclospora</taxon>
    </lineage>
</organism>
<protein>
    <submittedName>
        <fullName evidence="4">Uncharacterized protein LOC34622165</fullName>
    </submittedName>
</protein>
<evidence type="ECO:0000256" key="1">
    <source>
        <dbReference type="SAM" id="Coils"/>
    </source>
</evidence>
<dbReference type="Proteomes" id="UP000515125">
    <property type="component" value="Unplaced"/>
</dbReference>
<feature type="coiled-coil region" evidence="1">
    <location>
        <begin position="148"/>
        <end position="175"/>
    </location>
</feature>
<evidence type="ECO:0000313" key="3">
    <source>
        <dbReference type="Proteomes" id="UP000515125"/>
    </source>
</evidence>
<feature type="region of interest" description="Disordered" evidence="2">
    <location>
        <begin position="47"/>
        <end position="69"/>
    </location>
</feature>
<reference evidence="4" key="1">
    <citation type="submission" date="2025-08" db="UniProtKB">
        <authorList>
            <consortium name="RefSeq"/>
        </authorList>
    </citation>
    <scope>IDENTIFICATION</scope>
</reference>
<dbReference type="RefSeq" id="XP_026190021.1">
    <property type="nucleotide sequence ID" value="XM_026334236.1"/>
</dbReference>
<gene>
    <name evidence="4" type="primary">LOC34622165</name>
</gene>
<sequence>MASNPVLGDTTPRRLGLSAFMRQRLGPCFPVHMSACLPFLKKSKQHLATPEPDQLHVVPPRTTGDAATEGEGRLNPSICQNAPVAAQTPINPSVHQETKISEISAAKAGKEAAGRGIQSTHSSPTVIPASATLPDISLDASHQQAITEEQMQLQLRELQRSIAKWSAKLVAAQAAAAAELQQLLRRAEVAALLQEQDTATCK</sequence>
<keyword evidence="3" id="KW-1185">Reference proteome</keyword>
<evidence type="ECO:0000256" key="2">
    <source>
        <dbReference type="SAM" id="MobiDB-lite"/>
    </source>
</evidence>
<proteinExistence type="predicted"/>
<dbReference type="AlphaFoldDB" id="A0A6P6RQC6"/>
<name>A0A6P6RQC6_9EIME</name>
<dbReference type="GeneID" id="34622165"/>
<accession>A0A6P6RQC6</accession>
<evidence type="ECO:0000313" key="4">
    <source>
        <dbReference type="RefSeq" id="XP_026190021.1"/>
    </source>
</evidence>
<keyword evidence="1" id="KW-0175">Coiled coil</keyword>